<dbReference type="Gene3D" id="3.40.470.10">
    <property type="entry name" value="Uracil-DNA glycosylase-like domain"/>
    <property type="match status" value="1"/>
</dbReference>
<dbReference type="Proteomes" id="UP000286947">
    <property type="component" value="Unassembled WGS sequence"/>
</dbReference>
<proteinExistence type="predicted"/>
<dbReference type="AlphaFoldDB" id="A0A433S9Q7"/>
<evidence type="ECO:0000259" key="1">
    <source>
        <dbReference type="SMART" id="SM00986"/>
    </source>
</evidence>
<dbReference type="InterPro" id="IPR005122">
    <property type="entry name" value="Uracil-DNA_glycosylase-like"/>
</dbReference>
<dbReference type="SUPFAM" id="SSF52141">
    <property type="entry name" value="Uracil-DNA glycosylase-like"/>
    <property type="match status" value="1"/>
</dbReference>
<evidence type="ECO:0000313" key="2">
    <source>
        <dbReference type="EMBL" id="RUS65461.1"/>
    </source>
</evidence>
<comment type="caution">
    <text evidence="2">The sequence shown here is derived from an EMBL/GenBank/DDBJ whole genome shotgun (WGS) entry which is preliminary data.</text>
</comment>
<dbReference type="Pfam" id="PF03167">
    <property type="entry name" value="UDG"/>
    <property type="match status" value="1"/>
</dbReference>
<feature type="domain" description="Uracil-DNA glycosylase-like" evidence="1">
    <location>
        <begin position="15"/>
        <end position="166"/>
    </location>
</feature>
<dbReference type="RefSeq" id="WP_126981077.1">
    <property type="nucleotide sequence ID" value="NZ_PQSP01000012.1"/>
</dbReference>
<organism evidence="2 3">
    <name type="scientific">Saezia sanguinis</name>
    <dbReference type="NCBI Taxonomy" id="1965230"/>
    <lineage>
        <taxon>Bacteria</taxon>
        <taxon>Pseudomonadati</taxon>
        <taxon>Pseudomonadota</taxon>
        <taxon>Betaproteobacteria</taxon>
        <taxon>Burkholderiales</taxon>
        <taxon>Saeziaceae</taxon>
        <taxon>Saezia</taxon>
    </lineage>
</organism>
<dbReference type="SMART" id="SM00986">
    <property type="entry name" value="UDG"/>
    <property type="match status" value="1"/>
</dbReference>
<evidence type="ECO:0000313" key="3">
    <source>
        <dbReference type="Proteomes" id="UP000286947"/>
    </source>
</evidence>
<dbReference type="CDD" id="cd10032">
    <property type="entry name" value="UDG-F6_HDG"/>
    <property type="match status" value="1"/>
</dbReference>
<keyword evidence="3" id="KW-1185">Reference proteome</keyword>
<dbReference type="EMBL" id="PQSP01000012">
    <property type="protein sequence ID" value="RUS65461.1"/>
    <property type="molecule type" value="Genomic_DNA"/>
</dbReference>
<dbReference type="OrthoDB" id="9799921at2"/>
<protein>
    <recommendedName>
        <fullName evidence="1">Uracil-DNA glycosylase-like domain-containing protein</fullName>
    </recommendedName>
</protein>
<dbReference type="InterPro" id="IPR026353">
    <property type="entry name" value="Hypoxan-DNA_Glyclase"/>
</dbReference>
<reference evidence="2 3" key="1">
    <citation type="submission" date="2018-01" db="EMBL/GenBank/DDBJ databases">
        <title>Saezia sanguinis gen. nov., sp. nov., in the order Burkholderiales isolated from human blood.</title>
        <authorList>
            <person name="Medina-Pascual M.J."/>
            <person name="Valdezate S."/>
            <person name="Monzon S."/>
            <person name="Cuesta I."/>
            <person name="Carrasco G."/>
            <person name="Villalon P."/>
            <person name="Saez-Nieto J.A."/>
        </authorList>
    </citation>
    <scope>NUCLEOTIDE SEQUENCE [LARGE SCALE GENOMIC DNA]</scope>
    <source>
        <strain evidence="2 3">CNM695-12</strain>
    </source>
</reference>
<dbReference type="SMART" id="SM00987">
    <property type="entry name" value="UreE_C"/>
    <property type="match status" value="1"/>
</dbReference>
<sequence>MRSIQKTQASLQGLPAVIQHDAVLAILGSFPGKASLQAQQYYAFARNHFWPIIGTLLGTPDLQQRAYAEKLHFLVQHRIALWDVYAACQREGSLDADIQAGEPNDLALLKQWAPGLKVIAHNGGASAKFKKQTSLLGVQVVQLPSTSPANASWSFERKLAAWRQVFVQAGILGENK</sequence>
<name>A0A433S9Q7_9BURK</name>
<gene>
    <name evidence="2" type="ORF">CUZ56_02918</name>
</gene>
<accession>A0A433S9Q7</accession>
<dbReference type="InterPro" id="IPR036895">
    <property type="entry name" value="Uracil-DNA_glycosylase-like_sf"/>
</dbReference>
<dbReference type="NCBIfam" id="TIGR04274">
    <property type="entry name" value="hypoxanDNAglyco"/>
    <property type="match status" value="1"/>
</dbReference>